<sequence length="212" mass="23038">MNEELKMLEAELKGLAPAVLDPSLLDRFEMAIQGELEHLEPDLRVTEQMLGKQAPAKLPDGLAGELVETVRRTPFPVDGKLLMFPGESSAKPATKSSRSWMAAAACVALAGALSAFFISPKDDGPTMVSQPNKPSSTVVNQAADRGAFVPASFNSGVRDTSDLGVVWPERSRPMRVVKVVYRDQVKLLNQQGEEVVVEVPRVEFLVVPEKID</sequence>
<evidence type="ECO:0000313" key="1">
    <source>
        <dbReference type="EMBL" id="MBK1826058.1"/>
    </source>
</evidence>
<dbReference type="AlphaFoldDB" id="A0A934R8S6"/>
<comment type="caution">
    <text evidence="1">The sequence shown here is derived from an EMBL/GenBank/DDBJ whole genome shotgun (WGS) entry which is preliminary data.</text>
</comment>
<proteinExistence type="predicted"/>
<dbReference type="EMBL" id="JAENII010000002">
    <property type="protein sequence ID" value="MBK1826058.1"/>
    <property type="molecule type" value="Genomic_DNA"/>
</dbReference>
<gene>
    <name evidence="1" type="ORF">JIN81_03445</name>
</gene>
<evidence type="ECO:0000313" key="2">
    <source>
        <dbReference type="Proteomes" id="UP000658278"/>
    </source>
</evidence>
<dbReference type="Proteomes" id="UP000658278">
    <property type="component" value="Unassembled WGS sequence"/>
</dbReference>
<accession>A0A934R8S6</accession>
<organism evidence="1 2">
    <name type="scientific">Haloferula rosea</name>
    <dbReference type="NCBI Taxonomy" id="490093"/>
    <lineage>
        <taxon>Bacteria</taxon>
        <taxon>Pseudomonadati</taxon>
        <taxon>Verrucomicrobiota</taxon>
        <taxon>Verrucomicrobiia</taxon>
        <taxon>Verrucomicrobiales</taxon>
        <taxon>Verrucomicrobiaceae</taxon>
        <taxon>Haloferula</taxon>
    </lineage>
</organism>
<name>A0A934R8S6_9BACT</name>
<dbReference type="RefSeq" id="WP_200276379.1">
    <property type="nucleotide sequence ID" value="NZ_JAENII010000002.1"/>
</dbReference>
<keyword evidence="2" id="KW-1185">Reference proteome</keyword>
<protein>
    <submittedName>
        <fullName evidence="1">Uncharacterized protein</fullName>
    </submittedName>
</protein>
<reference evidence="1" key="1">
    <citation type="submission" date="2021-01" db="EMBL/GenBank/DDBJ databases">
        <title>Modified the classification status of verrucomicrobia.</title>
        <authorList>
            <person name="Feng X."/>
        </authorList>
    </citation>
    <scope>NUCLEOTIDE SEQUENCE</scope>
    <source>
        <strain evidence="1">KCTC 22201</strain>
    </source>
</reference>